<keyword evidence="2" id="KW-1185">Reference proteome</keyword>
<dbReference type="Proteomes" id="UP000317646">
    <property type="component" value="Unassembled WGS sequence"/>
</dbReference>
<comment type="caution">
    <text evidence="1">The sequence shown here is derived from an EMBL/GenBank/DDBJ whole genome shotgun (WGS) entry which is preliminary data.</text>
</comment>
<dbReference type="AlphaFoldDB" id="A0A502GVU7"/>
<evidence type="ECO:0000313" key="1">
    <source>
        <dbReference type="EMBL" id="TPG66379.1"/>
    </source>
</evidence>
<reference evidence="1 2" key="1">
    <citation type="journal article" date="2019" name="Environ. Microbiol.">
        <title>Species interactions and distinct microbial communities in high Arctic permafrost affected cryosols are associated with the CH4 and CO2 gas fluxes.</title>
        <authorList>
            <person name="Altshuler I."/>
            <person name="Hamel J."/>
            <person name="Turney S."/>
            <person name="Magnuson E."/>
            <person name="Levesque R."/>
            <person name="Greer C."/>
            <person name="Whyte L.G."/>
        </authorList>
    </citation>
    <scope>NUCLEOTIDE SEQUENCE [LARGE SCALE GENOMIC DNA]</scope>
    <source>
        <strain evidence="1 2">S9.2P</strain>
    </source>
</reference>
<dbReference type="EMBL" id="RCYZ01000003">
    <property type="protein sequence ID" value="TPG66379.1"/>
    <property type="molecule type" value="Genomic_DNA"/>
</dbReference>
<gene>
    <name evidence="1" type="ORF">EAH73_08155</name>
</gene>
<proteinExistence type="predicted"/>
<evidence type="ECO:0000313" key="2">
    <source>
        <dbReference type="Proteomes" id="UP000317646"/>
    </source>
</evidence>
<dbReference type="RefSeq" id="WP_140466010.1">
    <property type="nucleotide sequence ID" value="NZ_RCYZ01000003.1"/>
</dbReference>
<organism evidence="1 2">
    <name type="scientific">Hymenobacter nivis</name>
    <dbReference type="NCBI Taxonomy" id="1850093"/>
    <lineage>
        <taxon>Bacteria</taxon>
        <taxon>Pseudomonadati</taxon>
        <taxon>Bacteroidota</taxon>
        <taxon>Cytophagia</taxon>
        <taxon>Cytophagales</taxon>
        <taxon>Hymenobacteraceae</taxon>
        <taxon>Hymenobacter</taxon>
    </lineage>
</organism>
<accession>A0A502GVU7</accession>
<dbReference type="OrthoDB" id="9856528at2"/>
<protein>
    <submittedName>
        <fullName evidence="1">Uncharacterized protein</fullName>
    </submittedName>
</protein>
<sequence length="82" mass="9134">MNLLAPSWIVATNPAHEAQRRQSLADARAHVQAWGAPQRPLSGDLYEAYAAGALSLLELRYAIEGRCRRRQTPACWRLLAAH</sequence>
<name>A0A502GVU7_9BACT</name>